<feature type="compositionally biased region" description="Basic and acidic residues" evidence="2">
    <location>
        <begin position="870"/>
        <end position="884"/>
    </location>
</feature>
<dbReference type="GO" id="GO:0006508">
    <property type="term" value="P:proteolysis"/>
    <property type="evidence" value="ECO:0007669"/>
    <property type="project" value="UniProtKB-KW"/>
</dbReference>
<keyword evidence="1" id="KW-0788">Thiol protease</keyword>
<gene>
    <name evidence="4" type="ORF">PM001_LOCUS18802</name>
</gene>
<organism evidence="4 5">
    <name type="scientific">Peronospora matthiolae</name>
    <dbReference type="NCBI Taxonomy" id="2874970"/>
    <lineage>
        <taxon>Eukaryota</taxon>
        <taxon>Sar</taxon>
        <taxon>Stramenopiles</taxon>
        <taxon>Oomycota</taxon>
        <taxon>Peronosporomycetes</taxon>
        <taxon>Peronosporales</taxon>
        <taxon>Peronosporaceae</taxon>
        <taxon>Peronospora</taxon>
    </lineage>
</organism>
<dbReference type="InterPro" id="IPR018200">
    <property type="entry name" value="USP_CS"/>
</dbReference>
<dbReference type="Proteomes" id="UP001162060">
    <property type="component" value="Unassembled WGS sequence"/>
</dbReference>
<dbReference type="CDD" id="cd02257">
    <property type="entry name" value="Peptidase_C19"/>
    <property type="match status" value="1"/>
</dbReference>
<dbReference type="SUPFAM" id="SSF54001">
    <property type="entry name" value="Cysteine proteinases"/>
    <property type="match status" value="1"/>
</dbReference>
<accession>A0AAV1UIY1</accession>
<evidence type="ECO:0000313" key="5">
    <source>
        <dbReference type="Proteomes" id="UP001162060"/>
    </source>
</evidence>
<sequence length="884" mass="97977">MTDLRIQCVKNVVLETARGDDGEIDRSALQMDLVLRKEVGNARLVSGDAVLWVGKGVLSYKDSIVDSVPTRTVRIENKKRRFVFTVVLDAAGKQFYADLKDQVEAKARVEVRKKKRKIRTQLSRETGFTPVNTLKSPATSPSLLLPTPTKKLALTPKRAPLADIGTPQRTPQLALPPPLPVALKKSTPHLTSPLRSPFRSPFRKKARRSQSPSHGQVDFSSPSLRSPAREWLSTTQSTKLHSAPTPPVKTHRNFQTPVSESAQNAEISGDSPCDRHRRKSVTGSINKRVRSLQLMLEDESVVKDPAVDDKTKITSHFFKTNSPSCHPHDSAAEVFDKPLESIAPAADRSDSSGGDLPIDEAHRSTHGLLNLGNYCYMNAIVQALAALPAFVSAVTDEESLLQIIRKQPCARANARTSEQLKTIFNDWRNSGDSKHLPLQYALSQLLQLVVNGSETSINPEFLKNVMGKKNSIFATHFQQDAHEFLLNVVTEYENELVNMVHEVTKRIQGEPKSSPQAQRNGVTGFLRNGSKASDGQHETASGSAHVELELICRLPPAKCFRAELSRTLTCQSCGYSRKQAETFYDFSLDLPYYPISELEPVAEQEPTAEQEPQASPSLGRRCFCNLVPHATGVDDDRYYCCTNSSCSYREKVVDSGGCRASSAKLTDTGVNSASSSVSPISGWPSRPAPIELETLLQKQFETEVLELTCEKCKGGKEARSAYEVESLPSILVLHLKRFEVDPQTGVLFKRCDLVVPPPTIDPVRSIDNSSSSGSERHYVLKSVIHHLGKNIDEGHYVADVCDAHGQWIRRNDTHESKISTDYALQSYRSQESCYMFFYVKSERSGTNEDKENVPSNHTTPQNENDASSSRQREGSRSDGLRAFL</sequence>
<evidence type="ECO:0000313" key="4">
    <source>
        <dbReference type="EMBL" id="CAK7933652.1"/>
    </source>
</evidence>
<dbReference type="GO" id="GO:0004843">
    <property type="term" value="F:cysteine-type deubiquitinase activity"/>
    <property type="evidence" value="ECO:0007669"/>
    <property type="project" value="UniProtKB-UniRule"/>
</dbReference>
<reference evidence="4" key="1">
    <citation type="submission" date="2024-01" db="EMBL/GenBank/DDBJ databases">
        <authorList>
            <person name="Webb A."/>
        </authorList>
    </citation>
    <scope>NUCLEOTIDE SEQUENCE</scope>
    <source>
        <strain evidence="4">Pm1</strain>
    </source>
</reference>
<dbReference type="PROSITE" id="PS50235">
    <property type="entry name" value="USP_3"/>
    <property type="match status" value="1"/>
</dbReference>
<feature type="region of interest" description="Disordered" evidence="2">
    <location>
        <begin position="507"/>
        <end position="540"/>
    </location>
</feature>
<feature type="domain" description="USP" evidence="3">
    <location>
        <begin position="366"/>
        <end position="841"/>
    </location>
</feature>
<dbReference type="InterPro" id="IPR050164">
    <property type="entry name" value="Peptidase_C19"/>
</dbReference>
<dbReference type="InterPro" id="IPR001394">
    <property type="entry name" value="Peptidase_C19_UCH"/>
</dbReference>
<feature type="compositionally biased region" description="Polar residues" evidence="2">
    <location>
        <begin position="853"/>
        <end position="869"/>
    </location>
</feature>
<dbReference type="GO" id="GO:0005829">
    <property type="term" value="C:cytosol"/>
    <property type="evidence" value="ECO:0007669"/>
    <property type="project" value="TreeGrafter"/>
</dbReference>
<comment type="catalytic activity">
    <reaction evidence="1">
        <text>Thiol-dependent hydrolysis of ester, thioester, amide, peptide and isopeptide bonds formed by the C-terminal Gly of ubiquitin (a 76-residue protein attached to proteins as an intracellular targeting signal).</text>
        <dbReference type="EC" id="3.4.19.12"/>
    </reaction>
</comment>
<feature type="compositionally biased region" description="Low complexity" evidence="2">
    <location>
        <begin position="133"/>
        <end position="157"/>
    </location>
</feature>
<feature type="compositionally biased region" description="Polar residues" evidence="2">
    <location>
        <begin position="209"/>
        <end position="224"/>
    </location>
</feature>
<comment type="similarity">
    <text evidence="1">Belongs to the peptidase C19 family.</text>
</comment>
<dbReference type="Gene3D" id="3.90.70.10">
    <property type="entry name" value="Cysteine proteinases"/>
    <property type="match status" value="1"/>
</dbReference>
<comment type="caution">
    <text evidence="4">The sequence shown here is derived from an EMBL/GenBank/DDBJ whole genome shotgun (WGS) entry which is preliminary data.</text>
</comment>
<dbReference type="GO" id="GO:0016579">
    <property type="term" value="P:protein deubiquitination"/>
    <property type="evidence" value="ECO:0007669"/>
    <property type="project" value="InterPro"/>
</dbReference>
<keyword evidence="1" id="KW-0378">Hydrolase</keyword>
<dbReference type="PROSITE" id="PS00972">
    <property type="entry name" value="USP_1"/>
    <property type="match status" value="1"/>
</dbReference>
<dbReference type="Pfam" id="PF00443">
    <property type="entry name" value="UCH"/>
    <property type="match status" value="1"/>
</dbReference>
<feature type="region of interest" description="Disordered" evidence="2">
    <location>
        <begin position="121"/>
        <end position="282"/>
    </location>
</feature>
<dbReference type="PANTHER" id="PTHR24006">
    <property type="entry name" value="UBIQUITIN CARBOXYL-TERMINAL HYDROLASE"/>
    <property type="match status" value="1"/>
</dbReference>
<name>A0AAV1UIY1_9STRA</name>
<feature type="compositionally biased region" description="Polar residues" evidence="2">
    <location>
        <begin position="121"/>
        <end position="132"/>
    </location>
</feature>
<evidence type="ECO:0000259" key="3">
    <source>
        <dbReference type="PROSITE" id="PS50235"/>
    </source>
</evidence>
<evidence type="ECO:0000256" key="1">
    <source>
        <dbReference type="RuleBase" id="RU366025"/>
    </source>
</evidence>
<dbReference type="AlphaFoldDB" id="A0AAV1UIY1"/>
<keyword evidence="1" id="KW-0833">Ubl conjugation pathway</keyword>
<dbReference type="EC" id="3.4.19.12" evidence="1"/>
<dbReference type="InterPro" id="IPR028889">
    <property type="entry name" value="USP"/>
</dbReference>
<evidence type="ECO:0000256" key="2">
    <source>
        <dbReference type="SAM" id="MobiDB-lite"/>
    </source>
</evidence>
<protein>
    <recommendedName>
        <fullName evidence="1">Ubiquitin carboxyl-terminal hydrolase</fullName>
        <ecNumber evidence="1">3.4.19.12</ecNumber>
    </recommendedName>
</protein>
<dbReference type="EMBL" id="CAKLBY020000195">
    <property type="protein sequence ID" value="CAK7933652.1"/>
    <property type="molecule type" value="Genomic_DNA"/>
</dbReference>
<keyword evidence="1" id="KW-0645">Protease</keyword>
<feature type="compositionally biased region" description="Polar residues" evidence="2">
    <location>
        <begin position="253"/>
        <end position="266"/>
    </location>
</feature>
<dbReference type="PROSITE" id="PS00973">
    <property type="entry name" value="USP_2"/>
    <property type="match status" value="1"/>
</dbReference>
<dbReference type="InterPro" id="IPR038765">
    <property type="entry name" value="Papain-like_cys_pep_sf"/>
</dbReference>
<feature type="compositionally biased region" description="Polar residues" evidence="2">
    <location>
        <begin position="511"/>
        <end position="521"/>
    </location>
</feature>
<dbReference type="GO" id="GO:0005634">
    <property type="term" value="C:nucleus"/>
    <property type="evidence" value="ECO:0007669"/>
    <property type="project" value="TreeGrafter"/>
</dbReference>
<feature type="compositionally biased region" description="Polar residues" evidence="2">
    <location>
        <begin position="530"/>
        <end position="540"/>
    </location>
</feature>
<feature type="region of interest" description="Disordered" evidence="2">
    <location>
        <begin position="845"/>
        <end position="884"/>
    </location>
</feature>
<proteinExistence type="inferred from homology"/>